<feature type="region of interest" description="Disordered" evidence="1">
    <location>
        <begin position="32"/>
        <end position="52"/>
    </location>
</feature>
<reference evidence="2 3" key="1">
    <citation type="submission" date="2021-06" db="EMBL/GenBank/DDBJ databases">
        <authorList>
            <person name="Kallberg Y."/>
            <person name="Tangrot J."/>
            <person name="Rosling A."/>
        </authorList>
    </citation>
    <scope>NUCLEOTIDE SEQUENCE [LARGE SCALE GENOMIC DNA]</scope>
    <source>
        <strain evidence="2 3">120-4 pot B 10/14</strain>
    </source>
</reference>
<accession>A0ABN7WM15</accession>
<feature type="non-terminal residue" evidence="2">
    <location>
        <position position="1"/>
    </location>
</feature>
<comment type="caution">
    <text evidence="2">The sequence shown here is derived from an EMBL/GenBank/DDBJ whole genome shotgun (WGS) entry which is preliminary data.</text>
</comment>
<feature type="compositionally biased region" description="Acidic residues" evidence="1">
    <location>
        <begin position="36"/>
        <end position="47"/>
    </location>
</feature>
<dbReference type="Proteomes" id="UP000789901">
    <property type="component" value="Unassembled WGS sequence"/>
</dbReference>
<name>A0ABN7WM15_GIGMA</name>
<evidence type="ECO:0000313" key="3">
    <source>
        <dbReference type="Proteomes" id="UP000789901"/>
    </source>
</evidence>
<proteinExistence type="predicted"/>
<evidence type="ECO:0000256" key="1">
    <source>
        <dbReference type="SAM" id="MobiDB-lite"/>
    </source>
</evidence>
<organism evidence="2 3">
    <name type="scientific">Gigaspora margarita</name>
    <dbReference type="NCBI Taxonomy" id="4874"/>
    <lineage>
        <taxon>Eukaryota</taxon>
        <taxon>Fungi</taxon>
        <taxon>Fungi incertae sedis</taxon>
        <taxon>Mucoromycota</taxon>
        <taxon>Glomeromycotina</taxon>
        <taxon>Glomeromycetes</taxon>
        <taxon>Diversisporales</taxon>
        <taxon>Gigasporaceae</taxon>
        <taxon>Gigaspora</taxon>
    </lineage>
</organism>
<protein>
    <submittedName>
        <fullName evidence="2">43012_t:CDS:1</fullName>
    </submittedName>
</protein>
<dbReference type="EMBL" id="CAJVQB010051075">
    <property type="protein sequence ID" value="CAG8835243.1"/>
    <property type="molecule type" value="Genomic_DNA"/>
</dbReference>
<sequence>LSLSHKNFEIYYDDKKGEYIPVLISCQHFLDKPESDNEDKQEEEENTSDVRKKIYKQKAAPKLLLPPTNFELLVHQ</sequence>
<keyword evidence="3" id="KW-1185">Reference proteome</keyword>
<gene>
    <name evidence="2" type="ORF">GMARGA_LOCUS32476</name>
</gene>
<evidence type="ECO:0000313" key="2">
    <source>
        <dbReference type="EMBL" id="CAG8835243.1"/>
    </source>
</evidence>